<gene>
    <name evidence="2" type="ORF">EV699_104131</name>
</gene>
<comment type="caution">
    <text evidence="2">The sequence shown here is derived from an EMBL/GenBank/DDBJ whole genome shotgun (WGS) entry which is preliminary data.</text>
</comment>
<dbReference type="Proteomes" id="UP000295765">
    <property type="component" value="Unassembled WGS sequence"/>
</dbReference>
<reference evidence="2 3" key="1">
    <citation type="submission" date="2019-03" db="EMBL/GenBank/DDBJ databases">
        <title>Genomic Encyclopedia of Type Strains, Phase IV (KMG-IV): sequencing the most valuable type-strain genomes for metagenomic binning, comparative biology and taxonomic classification.</title>
        <authorList>
            <person name="Goeker M."/>
        </authorList>
    </citation>
    <scope>NUCLEOTIDE SEQUENCE [LARGE SCALE GENOMIC DNA]</scope>
    <source>
        <strain evidence="2 3">DSM 25287</strain>
    </source>
</reference>
<keyword evidence="3" id="KW-1185">Reference proteome</keyword>
<name>A0A4R2LDX1_9GAMM</name>
<sequence>MLAPSPLGALILPLRHTTRTSPHVVLEPDDGTGARPGHPDVAP</sequence>
<evidence type="ECO:0000313" key="2">
    <source>
        <dbReference type="EMBL" id="TCO82739.1"/>
    </source>
</evidence>
<accession>A0A4R2LDX1</accession>
<proteinExistence type="predicted"/>
<dbReference type="EMBL" id="SLWY01000004">
    <property type="protein sequence ID" value="TCO82739.1"/>
    <property type="molecule type" value="Genomic_DNA"/>
</dbReference>
<feature type="region of interest" description="Disordered" evidence="1">
    <location>
        <begin position="13"/>
        <end position="43"/>
    </location>
</feature>
<evidence type="ECO:0000313" key="3">
    <source>
        <dbReference type="Proteomes" id="UP000295765"/>
    </source>
</evidence>
<organism evidence="2 3">
    <name type="scientific">Plasticicumulans lactativorans</name>
    <dbReference type="NCBI Taxonomy" id="1133106"/>
    <lineage>
        <taxon>Bacteria</taxon>
        <taxon>Pseudomonadati</taxon>
        <taxon>Pseudomonadota</taxon>
        <taxon>Gammaproteobacteria</taxon>
        <taxon>Candidatus Competibacteraceae</taxon>
        <taxon>Plasticicumulans</taxon>
    </lineage>
</organism>
<dbReference type="AlphaFoldDB" id="A0A4R2LDX1"/>
<evidence type="ECO:0000256" key="1">
    <source>
        <dbReference type="SAM" id="MobiDB-lite"/>
    </source>
</evidence>
<protein>
    <submittedName>
        <fullName evidence="2">Uncharacterized protein</fullName>
    </submittedName>
</protein>